<keyword evidence="3" id="KW-1185">Reference proteome</keyword>
<evidence type="ECO:0000313" key="3">
    <source>
        <dbReference type="Proteomes" id="UP000198287"/>
    </source>
</evidence>
<reference evidence="2 3" key="1">
    <citation type="submission" date="2015-12" db="EMBL/GenBank/DDBJ databases">
        <title>The genome of Folsomia candida.</title>
        <authorList>
            <person name="Faddeeva A."/>
            <person name="Derks M.F."/>
            <person name="Anvar Y."/>
            <person name="Smit S."/>
            <person name="Van Straalen N."/>
            <person name="Roelofs D."/>
        </authorList>
    </citation>
    <scope>NUCLEOTIDE SEQUENCE [LARGE SCALE GENOMIC DNA]</scope>
    <source>
        <strain evidence="2 3">VU population</strain>
        <tissue evidence="2">Whole body</tissue>
    </source>
</reference>
<feature type="transmembrane region" description="Helical" evidence="1">
    <location>
        <begin position="153"/>
        <end position="172"/>
    </location>
</feature>
<organism evidence="2 3">
    <name type="scientific">Folsomia candida</name>
    <name type="common">Springtail</name>
    <dbReference type="NCBI Taxonomy" id="158441"/>
    <lineage>
        <taxon>Eukaryota</taxon>
        <taxon>Metazoa</taxon>
        <taxon>Ecdysozoa</taxon>
        <taxon>Arthropoda</taxon>
        <taxon>Hexapoda</taxon>
        <taxon>Collembola</taxon>
        <taxon>Entomobryomorpha</taxon>
        <taxon>Isotomoidea</taxon>
        <taxon>Isotomidae</taxon>
        <taxon>Proisotominae</taxon>
        <taxon>Folsomia</taxon>
    </lineage>
</organism>
<protein>
    <submittedName>
        <fullName evidence="2">Uncharacterized protein</fullName>
    </submittedName>
</protein>
<feature type="transmembrane region" description="Helical" evidence="1">
    <location>
        <begin position="128"/>
        <end position="147"/>
    </location>
</feature>
<gene>
    <name evidence="2" type="ORF">Fcan01_07778</name>
</gene>
<proteinExistence type="predicted"/>
<keyword evidence="1" id="KW-0812">Transmembrane</keyword>
<dbReference type="Proteomes" id="UP000198287">
    <property type="component" value="Unassembled WGS sequence"/>
</dbReference>
<feature type="transmembrane region" description="Helical" evidence="1">
    <location>
        <begin position="89"/>
        <end position="107"/>
    </location>
</feature>
<comment type="caution">
    <text evidence="2">The sequence shown here is derived from an EMBL/GenBank/DDBJ whole genome shotgun (WGS) entry which is preliminary data.</text>
</comment>
<sequence length="188" mass="22208">MAQQKPSYDASNIAEIVPNSRVSSRPTSSAQISFQVIFIGIANIDIIIAILIAITELIFVANPDSYIYIYNIYNMKSEVVLRDFPHQSWFFTTVFIITTFWLFLEYWMYQILYKGALELDTQQLKRWLNIRLIFLIFNIFQTLYRIVELQFCFYDILYIPILMYRILEIIFVKGLTVEILKANIEVIA</sequence>
<dbReference type="EMBL" id="LNIX01000003">
    <property type="protein sequence ID" value="OXA58403.1"/>
    <property type="molecule type" value="Genomic_DNA"/>
</dbReference>
<keyword evidence="1" id="KW-0472">Membrane</keyword>
<feature type="transmembrane region" description="Helical" evidence="1">
    <location>
        <begin position="36"/>
        <end position="61"/>
    </location>
</feature>
<evidence type="ECO:0000256" key="1">
    <source>
        <dbReference type="SAM" id="Phobius"/>
    </source>
</evidence>
<name>A0A226EL25_FOLCA</name>
<keyword evidence="1" id="KW-1133">Transmembrane helix</keyword>
<accession>A0A226EL25</accession>
<dbReference type="AlphaFoldDB" id="A0A226EL25"/>
<evidence type="ECO:0000313" key="2">
    <source>
        <dbReference type="EMBL" id="OXA58403.1"/>
    </source>
</evidence>